<sequence>MSGSAKTLFPAIRTKQLVMVGPAVATNLRSNFEAKTLIALGQVSTLRLTPQVEAR</sequence>
<reference evidence="2" key="1">
    <citation type="submission" date="2016-08" db="EMBL/GenBank/DDBJ databases">
        <authorList>
            <person name="Varghese N."/>
            <person name="Submissions Spin"/>
        </authorList>
    </citation>
    <scope>NUCLEOTIDE SEQUENCE [LARGE SCALE GENOMIC DNA]</scope>
    <source>
        <strain evidence="2">P1-7</strain>
    </source>
</reference>
<proteinExistence type="predicted"/>
<protein>
    <submittedName>
        <fullName evidence="1">Uncharacterized protein</fullName>
    </submittedName>
</protein>
<accession>A0A1C3XJQ6</accession>
<dbReference type="AlphaFoldDB" id="A0A1C3XJQ6"/>
<name>A0A1C3XJQ6_9HYPH</name>
<evidence type="ECO:0000313" key="2">
    <source>
        <dbReference type="Proteomes" id="UP000199205"/>
    </source>
</evidence>
<dbReference type="Proteomes" id="UP000199205">
    <property type="component" value="Unassembled WGS sequence"/>
</dbReference>
<organism evidence="1 2">
    <name type="scientific">Rhizobium lusitanum</name>
    <dbReference type="NCBI Taxonomy" id="293958"/>
    <lineage>
        <taxon>Bacteria</taxon>
        <taxon>Pseudomonadati</taxon>
        <taxon>Pseudomonadota</taxon>
        <taxon>Alphaproteobacteria</taxon>
        <taxon>Hyphomicrobiales</taxon>
        <taxon>Rhizobiaceae</taxon>
        <taxon>Rhizobium/Agrobacterium group</taxon>
        <taxon>Rhizobium</taxon>
    </lineage>
</organism>
<dbReference type="EMBL" id="FMAF01000049">
    <property type="protein sequence ID" value="SCB52385.1"/>
    <property type="molecule type" value="Genomic_DNA"/>
</dbReference>
<gene>
    <name evidence="1" type="ORF">GA0061101_14918</name>
</gene>
<evidence type="ECO:0000313" key="1">
    <source>
        <dbReference type="EMBL" id="SCB52385.1"/>
    </source>
</evidence>